<proteinExistence type="predicted"/>
<dbReference type="EMBL" id="KN839871">
    <property type="protein sequence ID" value="KIJ60583.1"/>
    <property type="molecule type" value="Genomic_DNA"/>
</dbReference>
<sequence length="70" mass="7567">MSVGSGDSDIPVVQCKWVRMVDSTMGPNMGRVTLHDKKDCGRPDCPNSSAYHSNAQPLVEMVNVTSSSRV</sequence>
<dbReference type="AlphaFoldDB" id="A0A0C9W839"/>
<organism evidence="1 3">
    <name type="scientific">Hydnomerulius pinastri MD-312</name>
    <dbReference type="NCBI Taxonomy" id="994086"/>
    <lineage>
        <taxon>Eukaryota</taxon>
        <taxon>Fungi</taxon>
        <taxon>Dikarya</taxon>
        <taxon>Basidiomycota</taxon>
        <taxon>Agaricomycotina</taxon>
        <taxon>Agaricomycetes</taxon>
        <taxon>Agaricomycetidae</taxon>
        <taxon>Boletales</taxon>
        <taxon>Boletales incertae sedis</taxon>
        <taxon>Leucogyrophana</taxon>
    </lineage>
</organism>
<accession>A0A0C9W839</accession>
<dbReference type="OrthoDB" id="2699451at2759"/>
<dbReference type="Proteomes" id="UP000053820">
    <property type="component" value="Unassembled WGS sequence"/>
</dbReference>
<evidence type="ECO:0000313" key="3">
    <source>
        <dbReference type="Proteomes" id="UP000053820"/>
    </source>
</evidence>
<protein>
    <submittedName>
        <fullName evidence="1">Uncharacterized protein</fullName>
    </submittedName>
</protein>
<keyword evidence="3" id="KW-1185">Reference proteome</keyword>
<dbReference type="EMBL" id="KN839913">
    <property type="protein sequence ID" value="KIJ58737.1"/>
    <property type="molecule type" value="Genomic_DNA"/>
</dbReference>
<reference evidence="1 3" key="1">
    <citation type="submission" date="2014-04" db="EMBL/GenBank/DDBJ databases">
        <title>Evolutionary Origins and Diversification of the Mycorrhizal Mutualists.</title>
        <authorList>
            <consortium name="DOE Joint Genome Institute"/>
            <consortium name="Mycorrhizal Genomics Consortium"/>
            <person name="Kohler A."/>
            <person name="Kuo A."/>
            <person name="Nagy L.G."/>
            <person name="Floudas D."/>
            <person name="Copeland A."/>
            <person name="Barry K.W."/>
            <person name="Cichocki N."/>
            <person name="Veneault-Fourrey C."/>
            <person name="LaButti K."/>
            <person name="Lindquist E.A."/>
            <person name="Lipzen A."/>
            <person name="Lundell T."/>
            <person name="Morin E."/>
            <person name="Murat C."/>
            <person name="Riley R."/>
            <person name="Ohm R."/>
            <person name="Sun H."/>
            <person name="Tunlid A."/>
            <person name="Henrissat B."/>
            <person name="Grigoriev I.V."/>
            <person name="Hibbett D.S."/>
            <person name="Martin F."/>
        </authorList>
    </citation>
    <scope>NUCLEOTIDE SEQUENCE [LARGE SCALE GENOMIC DNA]</scope>
    <source>
        <strain evidence="1 3">MD-312</strain>
    </source>
</reference>
<name>A0A0C9W839_9AGAM</name>
<evidence type="ECO:0000313" key="1">
    <source>
        <dbReference type="EMBL" id="KIJ58737.1"/>
    </source>
</evidence>
<evidence type="ECO:0000313" key="2">
    <source>
        <dbReference type="EMBL" id="KIJ60583.1"/>
    </source>
</evidence>
<gene>
    <name evidence="2" type="ORF">HYDPIDRAFT_117128</name>
    <name evidence="1" type="ORF">HYDPIDRAFT_119303</name>
</gene>
<feature type="non-terminal residue" evidence="1">
    <location>
        <position position="70"/>
    </location>
</feature>
<dbReference type="HOGENOM" id="CLU_187855_0_0_1"/>